<dbReference type="AlphaFoldDB" id="A0A167T296"/>
<evidence type="ECO:0000256" key="3">
    <source>
        <dbReference type="PIRSR" id="PIRSR000097-2"/>
    </source>
</evidence>
<dbReference type="InterPro" id="IPR036812">
    <property type="entry name" value="NAD(P)_OxRdtase_dom_sf"/>
</dbReference>
<dbReference type="GO" id="GO:0016616">
    <property type="term" value="F:oxidoreductase activity, acting on the CH-OH group of donors, NAD or NADP as acceptor"/>
    <property type="evidence" value="ECO:0007669"/>
    <property type="project" value="UniProtKB-ARBA"/>
</dbReference>
<name>A0A167T296_CORFA</name>
<dbReference type="OrthoDB" id="416253at2759"/>
<dbReference type="PIRSF" id="PIRSF000097">
    <property type="entry name" value="AKR"/>
    <property type="match status" value="1"/>
</dbReference>
<dbReference type="STRING" id="1081104.A0A167T296"/>
<reference evidence="6 7" key="1">
    <citation type="journal article" date="2016" name="Genome Biol. Evol.">
        <title>Divergent and convergent evolution of fungal pathogenicity.</title>
        <authorList>
            <person name="Shang Y."/>
            <person name="Xiao G."/>
            <person name="Zheng P."/>
            <person name="Cen K."/>
            <person name="Zhan S."/>
            <person name="Wang C."/>
        </authorList>
    </citation>
    <scope>NUCLEOTIDE SEQUENCE [LARGE SCALE GENOMIC DNA]</scope>
    <source>
        <strain evidence="6 7">ARSEF 2679</strain>
    </source>
</reference>
<evidence type="ECO:0000256" key="4">
    <source>
        <dbReference type="PIRSR" id="PIRSR000097-3"/>
    </source>
</evidence>
<dbReference type="EMBL" id="AZHB01000015">
    <property type="protein sequence ID" value="OAA60174.1"/>
    <property type="molecule type" value="Genomic_DNA"/>
</dbReference>
<dbReference type="PANTHER" id="PTHR11732">
    <property type="entry name" value="ALDO/KETO REDUCTASE"/>
    <property type="match status" value="1"/>
</dbReference>
<dbReference type="GeneID" id="30022476"/>
<dbReference type="InterPro" id="IPR018170">
    <property type="entry name" value="Aldo/ket_reductase_CS"/>
</dbReference>
<dbReference type="FunFam" id="3.20.20.100:FF:000002">
    <property type="entry name" value="2,5-diketo-D-gluconic acid reductase A"/>
    <property type="match status" value="1"/>
</dbReference>
<evidence type="ECO:0000313" key="6">
    <source>
        <dbReference type="EMBL" id="OAA60174.1"/>
    </source>
</evidence>
<dbReference type="SUPFAM" id="SSF51430">
    <property type="entry name" value="NAD(P)-linked oxidoreductase"/>
    <property type="match status" value="1"/>
</dbReference>
<dbReference type="PROSITE" id="PS00063">
    <property type="entry name" value="ALDOKETO_REDUCTASE_3"/>
    <property type="match status" value="1"/>
</dbReference>
<dbReference type="RefSeq" id="XP_018703287.1">
    <property type="nucleotide sequence ID" value="XM_018849788.1"/>
</dbReference>
<sequence length="319" mass="35074">MAATSFKLNTGKEMPALGLGTWQSKPGEVKAAVSYALQNGYKLVDCAYCYGNEAEVGEGLKEAFAAGVRREDVFIMTKVWATYNTRVEECLDKSLKALGVDYVDMYLIVCFLVRDREQLSLMLIPLLGNDDRFPTLPDGSRDILRDWNHTEAWPQMEALLGTGKVRGIGVSNYSKRYLEELLAECTVVPAVNQIENHPSLPQQEIVDLCCARGIHVVAYSPLGSTGGPLFTAAPVVEIAQRRGVSPATVLLSYHVARGTTVLAKSVTPARIKANAEIVKLDEEDMAKLRAYSDDLTAKGELKRYVYPPFGIDFGFPDKS</sequence>
<comment type="caution">
    <text evidence="6">The sequence shown here is derived from an EMBL/GenBank/DDBJ whole genome shotgun (WGS) entry which is preliminary data.</text>
</comment>
<evidence type="ECO:0000259" key="5">
    <source>
        <dbReference type="Pfam" id="PF00248"/>
    </source>
</evidence>
<organism evidence="6 7">
    <name type="scientific">Cordyceps fumosorosea (strain ARSEF 2679)</name>
    <name type="common">Isaria fumosorosea</name>
    <dbReference type="NCBI Taxonomy" id="1081104"/>
    <lineage>
        <taxon>Eukaryota</taxon>
        <taxon>Fungi</taxon>
        <taxon>Dikarya</taxon>
        <taxon>Ascomycota</taxon>
        <taxon>Pezizomycotina</taxon>
        <taxon>Sordariomycetes</taxon>
        <taxon>Hypocreomycetidae</taxon>
        <taxon>Hypocreales</taxon>
        <taxon>Cordycipitaceae</taxon>
        <taxon>Cordyceps</taxon>
    </lineage>
</organism>
<keyword evidence="7" id="KW-1185">Reference proteome</keyword>
<feature type="active site" description="Proton donor" evidence="2">
    <location>
        <position position="50"/>
    </location>
</feature>
<dbReference type="PROSITE" id="PS00062">
    <property type="entry name" value="ALDOKETO_REDUCTASE_2"/>
    <property type="match status" value="1"/>
</dbReference>
<accession>A0A167T296</accession>
<feature type="site" description="Lowers pKa of active site Tyr" evidence="4">
    <location>
        <position position="78"/>
    </location>
</feature>
<dbReference type="Pfam" id="PF00248">
    <property type="entry name" value="Aldo_ket_red"/>
    <property type="match status" value="1"/>
</dbReference>
<feature type="domain" description="NADP-dependent oxidoreductase" evidence="5">
    <location>
        <begin position="17"/>
        <end position="290"/>
    </location>
</feature>
<dbReference type="InterPro" id="IPR020471">
    <property type="entry name" value="AKR"/>
</dbReference>
<dbReference type="PRINTS" id="PR00069">
    <property type="entry name" value="ALDKETRDTASE"/>
</dbReference>
<dbReference type="Proteomes" id="UP000076744">
    <property type="component" value="Unassembled WGS sequence"/>
</dbReference>
<evidence type="ECO:0000256" key="2">
    <source>
        <dbReference type="PIRSR" id="PIRSR000097-1"/>
    </source>
</evidence>
<proteinExistence type="predicted"/>
<evidence type="ECO:0000313" key="7">
    <source>
        <dbReference type="Proteomes" id="UP000076744"/>
    </source>
</evidence>
<keyword evidence="1" id="KW-0560">Oxidoreductase</keyword>
<protein>
    <submittedName>
        <fullName evidence="6">Aldo/keto reductase</fullName>
    </submittedName>
</protein>
<dbReference type="Gene3D" id="3.20.20.100">
    <property type="entry name" value="NADP-dependent oxidoreductase domain"/>
    <property type="match status" value="1"/>
</dbReference>
<gene>
    <name evidence="6" type="ORF">ISF_06184</name>
</gene>
<feature type="binding site" evidence="3">
    <location>
        <position position="149"/>
    </location>
    <ligand>
        <name>substrate</name>
    </ligand>
</feature>
<dbReference type="InterPro" id="IPR023210">
    <property type="entry name" value="NADP_OxRdtase_dom"/>
</dbReference>
<evidence type="ECO:0000256" key="1">
    <source>
        <dbReference type="ARBA" id="ARBA00023002"/>
    </source>
</evidence>